<comment type="similarity">
    <text evidence="1">Belongs to the UPF0276 family.</text>
</comment>
<dbReference type="Pfam" id="PF05114">
    <property type="entry name" value="MbnB_TglH_ChrH"/>
    <property type="match status" value="1"/>
</dbReference>
<accession>A0AAN1JE74</accession>
<name>A0AAN1JE74_9BURK</name>
<dbReference type="InterPro" id="IPR036237">
    <property type="entry name" value="Xyl_isomerase-like_sf"/>
</dbReference>
<evidence type="ECO:0000313" key="3">
    <source>
        <dbReference type="Proteomes" id="UP000236649"/>
    </source>
</evidence>
<dbReference type="NCBIfam" id="NF003818">
    <property type="entry name" value="PRK05409.1"/>
    <property type="match status" value="1"/>
</dbReference>
<dbReference type="InterPro" id="IPR007801">
    <property type="entry name" value="MbnB/TglH/ChrH"/>
</dbReference>
<evidence type="ECO:0000256" key="1">
    <source>
        <dbReference type="HAMAP-Rule" id="MF_00697"/>
    </source>
</evidence>
<evidence type="ECO:0000313" key="2">
    <source>
        <dbReference type="EMBL" id="AUT72358.1"/>
    </source>
</evidence>
<reference evidence="2 3" key="1">
    <citation type="submission" date="2018-01" db="EMBL/GenBank/DDBJ databases">
        <title>Species boundaries and ecological features among Paraburkholderia terrae DSMZ17804T, P. hospita DSMZ17164T and P. caribensis DSMZ13236T.</title>
        <authorList>
            <person name="Pratama A.A."/>
        </authorList>
    </citation>
    <scope>NUCLEOTIDE SEQUENCE [LARGE SCALE GENOMIC DNA]</scope>
    <source>
        <strain evidence="2 3">DSM 17164</strain>
    </source>
</reference>
<protein>
    <recommendedName>
        <fullName evidence="1">UPF0276 protein C2L64_29760</fullName>
    </recommendedName>
</protein>
<sequence length="332" mass="36884">MWSGRVSLATQFSLEQCPDMSESLSPNARCRLPTRTGVGLKAEHYRAVLESRPDIGFFEVHAENYMGAGGPPHRFLSAIRESYPLSIHGVGLSIGADRPLDRDHLLRLKRLIARYQPALFSEHLAWSGHDCGFLNDLLPVPYTAQSLTCIVDHVDELQEVLGRQILLENPSTYLAFEESTYPETGFIAEVARRTGCGLLLDVNNVYLASINQQWDPLTYIDAYPLAAVQEIHLAGHAQEADERRRPLLIDTHDRHIARVVWDLFAYAIGKTGPMPTLIEWDANVPDWPTLAAEAELSDTIIKAATRPATVEMATALPSLTVRQRNSAGIPTL</sequence>
<dbReference type="AlphaFoldDB" id="A0AAN1JE74"/>
<dbReference type="Proteomes" id="UP000236649">
    <property type="component" value="Chromosome 2"/>
</dbReference>
<dbReference type="EMBL" id="CP026106">
    <property type="protein sequence ID" value="AUT72358.1"/>
    <property type="molecule type" value="Genomic_DNA"/>
</dbReference>
<dbReference type="PANTHER" id="PTHR42194:SF1">
    <property type="entry name" value="UPF0276 PROTEIN HI_1600"/>
    <property type="match status" value="1"/>
</dbReference>
<dbReference type="Gene3D" id="3.20.20.150">
    <property type="entry name" value="Divalent-metal-dependent TIM barrel enzymes"/>
    <property type="match status" value="1"/>
</dbReference>
<organism evidence="2 3">
    <name type="scientific">Paraburkholderia hospita</name>
    <dbReference type="NCBI Taxonomy" id="169430"/>
    <lineage>
        <taxon>Bacteria</taxon>
        <taxon>Pseudomonadati</taxon>
        <taxon>Pseudomonadota</taxon>
        <taxon>Betaproteobacteria</taxon>
        <taxon>Burkholderiales</taxon>
        <taxon>Burkholderiaceae</taxon>
        <taxon>Paraburkholderia</taxon>
    </lineage>
</organism>
<dbReference type="SUPFAM" id="SSF51658">
    <property type="entry name" value="Xylose isomerase-like"/>
    <property type="match status" value="1"/>
</dbReference>
<gene>
    <name evidence="2" type="ORF">C2L64_29760</name>
</gene>
<proteinExistence type="inferred from homology"/>
<dbReference type="PANTHER" id="PTHR42194">
    <property type="entry name" value="UPF0276 PROTEIN HI_1600"/>
    <property type="match status" value="1"/>
</dbReference>
<dbReference type="HAMAP" id="MF_00697">
    <property type="entry name" value="UPF0276"/>
    <property type="match status" value="1"/>
</dbReference>
<dbReference type="KEGG" id="phs:C2L64_29760"/>